<evidence type="ECO:0000259" key="6">
    <source>
        <dbReference type="PROSITE" id="PS50127"/>
    </source>
</evidence>
<dbReference type="PANTHER" id="PTHR24067">
    <property type="entry name" value="UBIQUITIN-CONJUGATING ENZYME E2"/>
    <property type="match status" value="1"/>
</dbReference>
<keyword evidence="1" id="KW-0808">Transferase</keyword>
<evidence type="ECO:0000313" key="8">
    <source>
        <dbReference type="Proteomes" id="UP001491310"/>
    </source>
</evidence>
<keyword evidence="4" id="KW-0067">ATP-binding</keyword>
<dbReference type="InterPro" id="IPR000608">
    <property type="entry name" value="UBC"/>
</dbReference>
<dbReference type="SUPFAM" id="SSF54495">
    <property type="entry name" value="UBC-like"/>
    <property type="match status" value="1"/>
</dbReference>
<comment type="caution">
    <text evidence="7">The sequence shown here is derived from an EMBL/GenBank/DDBJ whole genome shotgun (WGS) entry which is preliminary data.</text>
</comment>
<feature type="region of interest" description="Disordered" evidence="5">
    <location>
        <begin position="156"/>
        <end position="216"/>
    </location>
</feature>
<dbReference type="EMBL" id="JALJOT010000002">
    <property type="protein sequence ID" value="KAK9917890.1"/>
    <property type="molecule type" value="Genomic_DNA"/>
</dbReference>
<dbReference type="PROSITE" id="PS50127">
    <property type="entry name" value="UBC_2"/>
    <property type="match status" value="1"/>
</dbReference>
<name>A0ABR2Z2J8_9CHLO</name>
<evidence type="ECO:0000256" key="2">
    <source>
        <dbReference type="ARBA" id="ARBA00022786"/>
    </source>
</evidence>
<feature type="domain" description="UBC core" evidence="6">
    <location>
        <begin position="9"/>
        <end position="155"/>
    </location>
</feature>
<keyword evidence="8" id="KW-1185">Reference proteome</keyword>
<dbReference type="InterPro" id="IPR016135">
    <property type="entry name" value="UBQ-conjugating_enzyme/RWD"/>
</dbReference>
<evidence type="ECO:0000256" key="4">
    <source>
        <dbReference type="RuleBase" id="RU362109"/>
    </source>
</evidence>
<protein>
    <recommendedName>
        <fullName evidence="6">UBC core domain-containing protein</fullName>
    </recommendedName>
</protein>
<proteinExistence type="inferred from homology"/>
<dbReference type="InterPro" id="IPR023313">
    <property type="entry name" value="UBQ-conjugating_AS"/>
</dbReference>
<evidence type="ECO:0000256" key="5">
    <source>
        <dbReference type="SAM" id="MobiDB-lite"/>
    </source>
</evidence>
<evidence type="ECO:0000256" key="1">
    <source>
        <dbReference type="ARBA" id="ARBA00022679"/>
    </source>
</evidence>
<dbReference type="Gene3D" id="3.10.110.10">
    <property type="entry name" value="Ubiquitin Conjugating Enzyme"/>
    <property type="match status" value="1"/>
</dbReference>
<comment type="similarity">
    <text evidence="4">Belongs to the ubiquitin-conjugating enzyme family.</text>
</comment>
<dbReference type="Proteomes" id="UP001491310">
    <property type="component" value="Unassembled WGS sequence"/>
</dbReference>
<dbReference type="SMART" id="SM00212">
    <property type="entry name" value="UBCc"/>
    <property type="match status" value="1"/>
</dbReference>
<gene>
    <name evidence="7" type="ORF">WJX75_009313</name>
</gene>
<sequence>MAGTRLSPSVINRLAKELRELQLKPEEGIKVTFNEEKLSEVQAEYEGPVGTPYEGGVFRMKLVLGADFPSAPPKGWFLTKIFHPNVSKEGDICVNVLKRDWKEDMGLRHVLVIVRCLLIEPFPESALNEEAGKLLLENYEDFAKHARLMTSIHAQPAKRPMPLTATGGANAVNSQDESAADKGSPGNDSSLPAVKKPKGVEKSKAQLAKKKSLRRL</sequence>
<feature type="active site" description="Glycyl thioester intermediate" evidence="3">
    <location>
        <position position="93"/>
    </location>
</feature>
<reference evidence="7 8" key="1">
    <citation type="journal article" date="2024" name="Nat. Commun.">
        <title>Phylogenomics reveals the evolutionary origins of lichenization in chlorophyte algae.</title>
        <authorList>
            <person name="Puginier C."/>
            <person name="Libourel C."/>
            <person name="Otte J."/>
            <person name="Skaloud P."/>
            <person name="Haon M."/>
            <person name="Grisel S."/>
            <person name="Petersen M."/>
            <person name="Berrin J.G."/>
            <person name="Delaux P.M."/>
            <person name="Dal Grande F."/>
            <person name="Keller J."/>
        </authorList>
    </citation>
    <scope>NUCLEOTIDE SEQUENCE [LARGE SCALE GENOMIC DNA]</scope>
    <source>
        <strain evidence="7 8">SAG 216-7</strain>
    </source>
</reference>
<keyword evidence="4" id="KW-0547">Nucleotide-binding</keyword>
<feature type="compositionally biased region" description="Basic residues" evidence="5">
    <location>
        <begin position="207"/>
        <end position="216"/>
    </location>
</feature>
<evidence type="ECO:0000313" key="7">
    <source>
        <dbReference type="EMBL" id="KAK9917890.1"/>
    </source>
</evidence>
<dbReference type="Pfam" id="PF00179">
    <property type="entry name" value="UQ_con"/>
    <property type="match status" value="1"/>
</dbReference>
<organism evidence="7 8">
    <name type="scientific">Coccomyxa subellipsoidea</name>
    <dbReference type="NCBI Taxonomy" id="248742"/>
    <lineage>
        <taxon>Eukaryota</taxon>
        <taxon>Viridiplantae</taxon>
        <taxon>Chlorophyta</taxon>
        <taxon>core chlorophytes</taxon>
        <taxon>Trebouxiophyceae</taxon>
        <taxon>Trebouxiophyceae incertae sedis</taxon>
        <taxon>Coccomyxaceae</taxon>
        <taxon>Coccomyxa</taxon>
    </lineage>
</organism>
<dbReference type="PROSITE" id="PS00183">
    <property type="entry name" value="UBC_1"/>
    <property type="match status" value="1"/>
</dbReference>
<dbReference type="CDD" id="cd23804">
    <property type="entry name" value="UBCc_UBE2S"/>
    <property type="match status" value="1"/>
</dbReference>
<evidence type="ECO:0000256" key="3">
    <source>
        <dbReference type="PROSITE-ProRule" id="PRU10133"/>
    </source>
</evidence>
<accession>A0ABR2Z2J8</accession>
<keyword evidence="2 4" id="KW-0833">Ubl conjugation pathway</keyword>
<dbReference type="InterPro" id="IPR050113">
    <property type="entry name" value="Ub_conjugating_enzyme"/>
</dbReference>